<organism evidence="2 3">
    <name type="scientific">Metabacillus herbersteinensis</name>
    <dbReference type="NCBI Taxonomy" id="283816"/>
    <lineage>
        <taxon>Bacteria</taxon>
        <taxon>Bacillati</taxon>
        <taxon>Bacillota</taxon>
        <taxon>Bacilli</taxon>
        <taxon>Bacillales</taxon>
        <taxon>Bacillaceae</taxon>
        <taxon>Metabacillus</taxon>
    </lineage>
</organism>
<name>A0ABV6GMQ7_9BACI</name>
<evidence type="ECO:0000259" key="1">
    <source>
        <dbReference type="Pfam" id="PF13751"/>
    </source>
</evidence>
<gene>
    <name evidence="2" type="ORF">ACFFIX_27155</name>
</gene>
<evidence type="ECO:0000313" key="3">
    <source>
        <dbReference type="Proteomes" id="UP001589854"/>
    </source>
</evidence>
<protein>
    <submittedName>
        <fullName evidence="2">Transposase</fullName>
    </submittedName>
</protein>
<proteinExistence type="predicted"/>
<feature type="domain" description="Transposase DDE" evidence="1">
    <location>
        <begin position="2"/>
        <end position="111"/>
    </location>
</feature>
<dbReference type="PANTHER" id="PTHR33408">
    <property type="entry name" value="TRANSPOSASE"/>
    <property type="match status" value="1"/>
</dbReference>
<evidence type="ECO:0000313" key="2">
    <source>
        <dbReference type="EMBL" id="MFC0274981.1"/>
    </source>
</evidence>
<sequence>MNFKWNGKQNGKDYKRYTCEDYNVCGKKDLCTSSKGGRAVTRIKEEEIIEVITQNTIKKKDIYQKRGSIVEHPFGTIKRHFGYTYFLTRGLESVNTEVSFICLAYNFKRLINIIGVNELIRKIRGGFSPKLNNFNGFIKISSFI</sequence>
<reference evidence="2 3" key="1">
    <citation type="submission" date="2024-09" db="EMBL/GenBank/DDBJ databases">
        <authorList>
            <person name="Sun Q."/>
            <person name="Mori K."/>
        </authorList>
    </citation>
    <scope>NUCLEOTIDE SEQUENCE [LARGE SCALE GENOMIC DNA]</scope>
    <source>
        <strain evidence="2 3">CCM 7228</strain>
    </source>
</reference>
<dbReference type="Proteomes" id="UP001589854">
    <property type="component" value="Unassembled WGS sequence"/>
</dbReference>
<dbReference type="EMBL" id="JBHLVO010000061">
    <property type="protein sequence ID" value="MFC0274981.1"/>
    <property type="molecule type" value="Genomic_DNA"/>
</dbReference>
<keyword evidence="3" id="KW-1185">Reference proteome</keyword>
<accession>A0ABV6GMQ7</accession>
<dbReference type="PANTHER" id="PTHR33408:SF2">
    <property type="entry name" value="TRANSPOSASE DDE DOMAIN-CONTAINING PROTEIN"/>
    <property type="match status" value="1"/>
</dbReference>
<dbReference type="Pfam" id="PF13751">
    <property type="entry name" value="DDE_Tnp_1_6"/>
    <property type="match status" value="1"/>
</dbReference>
<dbReference type="RefSeq" id="WP_251157346.1">
    <property type="nucleotide sequence ID" value="NZ_JBHLVO010000061.1"/>
</dbReference>
<comment type="caution">
    <text evidence="2">The sequence shown here is derived from an EMBL/GenBank/DDBJ whole genome shotgun (WGS) entry which is preliminary data.</text>
</comment>
<dbReference type="InterPro" id="IPR025668">
    <property type="entry name" value="Tnp_DDE_dom"/>
</dbReference>